<feature type="compositionally biased region" description="Low complexity" evidence="1">
    <location>
        <begin position="10"/>
        <end position="23"/>
    </location>
</feature>
<dbReference type="SUPFAM" id="SSF56496">
    <property type="entry name" value="Fibrinogen C-terminal domain-like"/>
    <property type="match status" value="1"/>
</dbReference>
<evidence type="ECO:0008006" key="4">
    <source>
        <dbReference type="Google" id="ProtNLM"/>
    </source>
</evidence>
<sequence length="989" mass="104160">MKLGGLSNNGPLRGVRTLGGRTRATSPKRAAIGALMLAGVVSPVVAWSGAQAATPPAQSGDGTTPETAGASCWGIKQRFPTSANGLFWIRTATLVAPEQFTCDMTTNGGGWVLIGRGREGWNWSPAAQGGQALLQNDPSGLATQSPVHLSADKVNGLLDGGAASALPDGIRLRRAANPAGTSWQDVRWFLANREPWSWHFSAGKPLASMSINGTVYRKAGTTRDTKGNDGVTNLPQAGSGADGANRVFTHSYWKAPSRANQSGFSLGSISASTSGYWYSPSGGWPIPFTQVWLRPKILDSVPAALPPGGSPAHQVPWVPSSKSENLAWGVGGPPDWTGRISTADPSKAYVLAMKEAGGRMFVGGSFTKVTNNIGGSINRKFLAAFDLNTGAWISSCKPTLNGRVWDMDVSSDGGLLIAGDFTQVNGNPVASGLAKLNPSTCQLNTNFRVRITKDGGRGMVRTIDLLGDRLFLGGQFNGVAVNGGRVAPAPNTYEVNAISGQVGGWRPQTNGTVFDINASERGDRVYIAGWFTKINGVAGEPYATRSSDGAPLTGLHWLRTSSSPSGTYSQTVKEVGNQVFVGGREHFFSAYNRDTGARTQANLAVQGGDYQAAEQAFGYMFGTCHCGGTDGVNISGKTIYSGNNRDLNNGATRSDRIQQVGLYDGATGAYQDWWLPSISTGTGDGPWAMTKDSNECIWQGGDTKRDSYSGNAALDWAGGFTKYCSAVDRSVPTAPNGHTTQLRPDGTVEVTWGAASDPSANLRYLVFRDGKVVGYSWGGNYVDRNIPSGKHQYAVAAIDAEGNIGPSTVPSSLQLIAPPKETEVMPSNAAWQFTLNPALAPPGWQALKVSPTGWVQGPAKLGFGRSDLATVISNANASPFPMVGYFRTTLNLPNPSQFSSIRLELVRDDGAAISINGTEVVRDNLPSGVLTPSTGALTVLFGAPERTPVSYTLPSRAFQPGANTIAVEVHNANKWSGDLAMSLRVVGVQ</sequence>
<organism evidence="2 3">
    <name type="scientific">Candidatus Neomicrothrix parvicella RN1</name>
    <dbReference type="NCBI Taxonomy" id="1229780"/>
    <lineage>
        <taxon>Bacteria</taxon>
        <taxon>Bacillati</taxon>
        <taxon>Actinomycetota</taxon>
        <taxon>Acidimicrobiia</taxon>
        <taxon>Acidimicrobiales</taxon>
        <taxon>Microthrixaceae</taxon>
        <taxon>Candidatus Neomicrothrix</taxon>
    </lineage>
</organism>
<dbReference type="Gene3D" id="2.60.40.10">
    <property type="entry name" value="Immunoglobulins"/>
    <property type="match status" value="1"/>
</dbReference>
<dbReference type="GO" id="GO:0005975">
    <property type="term" value="P:carbohydrate metabolic process"/>
    <property type="evidence" value="ECO:0007669"/>
    <property type="project" value="UniProtKB-ARBA"/>
</dbReference>
<dbReference type="EMBL" id="CANL01000012">
    <property type="protein sequence ID" value="CCM63237.1"/>
    <property type="molecule type" value="Genomic_DNA"/>
</dbReference>
<proteinExistence type="predicted"/>
<dbReference type="eggNOG" id="COG1409">
    <property type="taxonomic scope" value="Bacteria"/>
</dbReference>
<protein>
    <recommendedName>
        <fullName evidence="4">Fibrinogen C-terminal domain-containing protein</fullName>
    </recommendedName>
</protein>
<dbReference type="Proteomes" id="UP000018291">
    <property type="component" value="Unassembled WGS sequence"/>
</dbReference>
<name>R4Z3U0_9ACTN</name>
<dbReference type="InterPro" id="IPR014716">
    <property type="entry name" value="Fibrinogen_a/b/g_C_1"/>
</dbReference>
<keyword evidence="3" id="KW-1185">Reference proteome</keyword>
<dbReference type="NCBIfam" id="NF040941">
    <property type="entry name" value="GGGWT_bact"/>
    <property type="match status" value="1"/>
</dbReference>
<evidence type="ECO:0000313" key="2">
    <source>
        <dbReference type="EMBL" id="CCM63237.1"/>
    </source>
</evidence>
<dbReference type="STRING" id="1229780.BN381_20061"/>
<dbReference type="Gene3D" id="3.90.215.10">
    <property type="entry name" value="Gamma Fibrinogen, chain A, domain 1"/>
    <property type="match status" value="1"/>
</dbReference>
<evidence type="ECO:0000313" key="3">
    <source>
        <dbReference type="Proteomes" id="UP000018291"/>
    </source>
</evidence>
<dbReference type="HOGENOM" id="CLU_008545_0_0_11"/>
<dbReference type="eggNOG" id="COG3087">
    <property type="taxonomic scope" value="Bacteria"/>
</dbReference>
<dbReference type="AlphaFoldDB" id="R4Z3U0"/>
<dbReference type="InterPro" id="IPR036056">
    <property type="entry name" value="Fibrinogen-like_C"/>
</dbReference>
<feature type="region of interest" description="Disordered" evidence="1">
    <location>
        <begin position="1"/>
        <end position="23"/>
    </location>
</feature>
<gene>
    <name evidence="2" type="ORF">BN381_20061</name>
</gene>
<reference evidence="2 3" key="1">
    <citation type="journal article" date="2013" name="ISME J.">
        <title>Metabolic model for the filamentous 'Candidatus Microthrix parvicella' based on genomic and metagenomic analyses.</title>
        <authorList>
            <person name="Jon McIlroy S."/>
            <person name="Kristiansen R."/>
            <person name="Albertsen M."/>
            <person name="Michael Karst S."/>
            <person name="Rossetti S."/>
            <person name="Lund Nielsen J."/>
            <person name="Tandoi V."/>
            <person name="James Seviour R."/>
            <person name="Nielsen P.H."/>
        </authorList>
    </citation>
    <scope>NUCLEOTIDE SEQUENCE [LARGE SCALE GENOMIC DNA]</scope>
    <source>
        <strain evidence="2 3">RN1</strain>
    </source>
</reference>
<dbReference type="OrthoDB" id="9802683at2"/>
<dbReference type="SUPFAM" id="SSF75011">
    <property type="entry name" value="3-carboxy-cis,cis-mucoante lactonizing enzyme"/>
    <property type="match status" value="1"/>
</dbReference>
<dbReference type="RefSeq" id="WP_012225544.1">
    <property type="nucleotide sequence ID" value="NZ_HG422565.1"/>
</dbReference>
<dbReference type="Gene3D" id="2.60.120.260">
    <property type="entry name" value="Galactose-binding domain-like"/>
    <property type="match status" value="1"/>
</dbReference>
<dbReference type="InterPro" id="IPR013783">
    <property type="entry name" value="Ig-like_fold"/>
</dbReference>
<comment type="caution">
    <text evidence="2">The sequence shown here is derived from an EMBL/GenBank/DDBJ whole genome shotgun (WGS) entry which is preliminary data.</text>
</comment>
<accession>R4Z3U0</accession>
<evidence type="ECO:0000256" key="1">
    <source>
        <dbReference type="SAM" id="MobiDB-lite"/>
    </source>
</evidence>